<dbReference type="Proteomes" id="UP000054498">
    <property type="component" value="Unassembled WGS sequence"/>
</dbReference>
<dbReference type="RefSeq" id="XP_013892413.1">
    <property type="nucleotide sequence ID" value="XM_014036959.1"/>
</dbReference>
<evidence type="ECO:0000259" key="1">
    <source>
        <dbReference type="Pfam" id="PF11838"/>
    </source>
</evidence>
<reference evidence="2 3" key="1">
    <citation type="journal article" date="2013" name="BMC Genomics">
        <title>Reconstruction of the lipid metabolism for the microalga Monoraphidium neglectum from its genome sequence reveals characteristics suitable for biofuel production.</title>
        <authorList>
            <person name="Bogen C."/>
            <person name="Al-Dilaimi A."/>
            <person name="Albersmeier A."/>
            <person name="Wichmann J."/>
            <person name="Grundmann M."/>
            <person name="Rupp O."/>
            <person name="Lauersen K.J."/>
            <person name="Blifernez-Klassen O."/>
            <person name="Kalinowski J."/>
            <person name="Goesmann A."/>
            <person name="Mussgnug J.H."/>
            <person name="Kruse O."/>
        </authorList>
    </citation>
    <scope>NUCLEOTIDE SEQUENCE [LARGE SCALE GENOMIC DNA]</scope>
    <source>
        <strain evidence="2 3">SAG 48.87</strain>
    </source>
</reference>
<gene>
    <name evidence="2" type="ORF">MNEG_14569</name>
</gene>
<keyword evidence="3" id="KW-1185">Reference proteome</keyword>
<feature type="domain" description="ERAP1-like C-terminal" evidence="1">
    <location>
        <begin position="7"/>
        <end position="170"/>
    </location>
</feature>
<dbReference type="InterPro" id="IPR024571">
    <property type="entry name" value="ERAP1-like_C_dom"/>
</dbReference>
<dbReference type="GeneID" id="25732144"/>
<dbReference type="KEGG" id="mng:MNEG_14569"/>
<evidence type="ECO:0000313" key="2">
    <source>
        <dbReference type="EMBL" id="KIY93393.1"/>
    </source>
</evidence>
<dbReference type="EMBL" id="KK104805">
    <property type="protein sequence ID" value="KIY93393.1"/>
    <property type="molecule type" value="Genomic_DNA"/>
</dbReference>
<feature type="non-terminal residue" evidence="2">
    <location>
        <position position="171"/>
    </location>
</feature>
<dbReference type="OrthoDB" id="10031169at2759"/>
<proteinExistence type="predicted"/>
<dbReference type="AlphaFoldDB" id="A0A0D2KBY2"/>
<organism evidence="2 3">
    <name type="scientific">Monoraphidium neglectum</name>
    <dbReference type="NCBI Taxonomy" id="145388"/>
    <lineage>
        <taxon>Eukaryota</taxon>
        <taxon>Viridiplantae</taxon>
        <taxon>Chlorophyta</taxon>
        <taxon>core chlorophytes</taxon>
        <taxon>Chlorophyceae</taxon>
        <taxon>CS clade</taxon>
        <taxon>Sphaeropleales</taxon>
        <taxon>Selenastraceae</taxon>
        <taxon>Monoraphidium</taxon>
    </lineage>
</organism>
<dbReference type="STRING" id="145388.A0A0D2KBY2"/>
<sequence length="171" mass="17641">MPPDGGFLIANAGRTGFYRVNYSEPLWEAFIAAARDENKIPKIDLAGSLDDAFALALDILSTAGLQNATWAACAKALRGYASNAVTGPFLANVAVPNQAAPGLSLAVDPSQPAEVRLLRPAVLLGAGALGDTKVVEAAVQLLVGGGDPHPDVRAAVYKLAVLSGQEEAYET</sequence>
<protein>
    <recommendedName>
        <fullName evidence="1">ERAP1-like C-terminal domain-containing protein</fullName>
    </recommendedName>
</protein>
<dbReference type="Pfam" id="PF11838">
    <property type="entry name" value="ERAP1_C"/>
    <property type="match status" value="1"/>
</dbReference>
<accession>A0A0D2KBY2</accession>
<evidence type="ECO:0000313" key="3">
    <source>
        <dbReference type="Proteomes" id="UP000054498"/>
    </source>
</evidence>
<name>A0A0D2KBY2_9CHLO</name>